<accession>A0AAD7IDM4</accession>
<organism evidence="3 4">
    <name type="scientific">Mycena maculata</name>
    <dbReference type="NCBI Taxonomy" id="230809"/>
    <lineage>
        <taxon>Eukaryota</taxon>
        <taxon>Fungi</taxon>
        <taxon>Dikarya</taxon>
        <taxon>Basidiomycota</taxon>
        <taxon>Agaricomycotina</taxon>
        <taxon>Agaricomycetes</taxon>
        <taxon>Agaricomycetidae</taxon>
        <taxon>Agaricales</taxon>
        <taxon>Marasmiineae</taxon>
        <taxon>Mycenaceae</taxon>
        <taxon>Mycena</taxon>
    </lineage>
</organism>
<dbReference type="Proteomes" id="UP001215280">
    <property type="component" value="Unassembled WGS sequence"/>
</dbReference>
<feature type="compositionally biased region" description="Pro residues" evidence="1">
    <location>
        <begin position="235"/>
        <end position="244"/>
    </location>
</feature>
<evidence type="ECO:0000256" key="2">
    <source>
        <dbReference type="SAM" id="Phobius"/>
    </source>
</evidence>
<evidence type="ECO:0000313" key="4">
    <source>
        <dbReference type="Proteomes" id="UP001215280"/>
    </source>
</evidence>
<evidence type="ECO:0000256" key="1">
    <source>
        <dbReference type="SAM" id="MobiDB-lite"/>
    </source>
</evidence>
<feature type="transmembrane region" description="Helical" evidence="2">
    <location>
        <begin position="44"/>
        <end position="63"/>
    </location>
</feature>
<feature type="transmembrane region" description="Helical" evidence="2">
    <location>
        <begin position="132"/>
        <end position="154"/>
    </location>
</feature>
<proteinExistence type="predicted"/>
<keyword evidence="4" id="KW-1185">Reference proteome</keyword>
<dbReference type="EMBL" id="JARJLG010000126">
    <property type="protein sequence ID" value="KAJ7740713.1"/>
    <property type="molecule type" value="Genomic_DNA"/>
</dbReference>
<dbReference type="AlphaFoldDB" id="A0AAD7IDM4"/>
<feature type="region of interest" description="Disordered" evidence="1">
    <location>
        <begin position="229"/>
        <end position="260"/>
    </location>
</feature>
<feature type="transmembrane region" description="Helical" evidence="2">
    <location>
        <begin position="7"/>
        <end position="28"/>
    </location>
</feature>
<name>A0AAD7IDM4_9AGAR</name>
<protein>
    <recommendedName>
        <fullName evidence="5">MARVEL domain-containing protein</fullName>
    </recommendedName>
</protein>
<keyword evidence="2" id="KW-0812">Transmembrane</keyword>
<evidence type="ECO:0008006" key="5">
    <source>
        <dbReference type="Google" id="ProtNLM"/>
    </source>
</evidence>
<reference evidence="3" key="1">
    <citation type="submission" date="2023-03" db="EMBL/GenBank/DDBJ databases">
        <title>Massive genome expansion in bonnet fungi (Mycena s.s.) driven by repeated elements and novel gene families across ecological guilds.</title>
        <authorList>
            <consortium name="Lawrence Berkeley National Laboratory"/>
            <person name="Harder C.B."/>
            <person name="Miyauchi S."/>
            <person name="Viragh M."/>
            <person name="Kuo A."/>
            <person name="Thoen E."/>
            <person name="Andreopoulos B."/>
            <person name="Lu D."/>
            <person name="Skrede I."/>
            <person name="Drula E."/>
            <person name="Henrissat B."/>
            <person name="Morin E."/>
            <person name="Kohler A."/>
            <person name="Barry K."/>
            <person name="LaButti K."/>
            <person name="Morin E."/>
            <person name="Salamov A."/>
            <person name="Lipzen A."/>
            <person name="Mereny Z."/>
            <person name="Hegedus B."/>
            <person name="Baldrian P."/>
            <person name="Stursova M."/>
            <person name="Weitz H."/>
            <person name="Taylor A."/>
            <person name="Grigoriev I.V."/>
            <person name="Nagy L.G."/>
            <person name="Martin F."/>
            <person name="Kauserud H."/>
        </authorList>
    </citation>
    <scope>NUCLEOTIDE SEQUENCE</scope>
    <source>
        <strain evidence="3">CBHHK188m</strain>
    </source>
</reference>
<keyword evidence="2" id="KW-1133">Transmembrane helix</keyword>
<feature type="compositionally biased region" description="Polar residues" evidence="1">
    <location>
        <begin position="287"/>
        <end position="296"/>
    </location>
</feature>
<comment type="caution">
    <text evidence="3">The sequence shown here is derived from an EMBL/GenBank/DDBJ whole genome shotgun (WGS) entry which is preliminary data.</text>
</comment>
<evidence type="ECO:0000313" key="3">
    <source>
        <dbReference type="EMBL" id="KAJ7740713.1"/>
    </source>
</evidence>
<feature type="transmembrane region" description="Helical" evidence="2">
    <location>
        <begin position="75"/>
        <end position="99"/>
    </location>
</feature>
<gene>
    <name evidence="3" type="ORF">DFH07DRAFT_838859</name>
</gene>
<feature type="region of interest" description="Disordered" evidence="1">
    <location>
        <begin position="280"/>
        <end position="371"/>
    </location>
</feature>
<sequence length="371" mass="40438">MNFLATLRYLVFAFFIVCNAVLASVAVWNSSLVLVPGRDTRIDTYLIVVGALGLAFTFTIIFAELIRRNAFTSRVWFEVLWTSLFFLLDLGGASILAVVGTDDMCKPQVEGHHQTPQLPPAGSCTSVHVLMAFTWLCTVILLIYLVLLVILTIINRNNESVPRIWQCTVHNFPPLTSAGRSHVPVTPYLPRFSKDKMTAVVAPAPQRPNTVPSALYSLRGGLGSQYQIEHFRPPSHAPGPPVPSSPVTSPANHLHRNPSSAGSVQAAVALYPNFLSSAYVQPPPPAQTQLGQRQPINPTPPPLGDWPRADAPLRIKRKPPPPTGLAEGNPPGVSRPIGPRTRSGTANARPPPLDLSSISTTPRRRDRERHT</sequence>
<keyword evidence="2" id="KW-0472">Membrane</keyword>